<name>A0A642UU74_9ASCO</name>
<dbReference type="Proteomes" id="UP000761534">
    <property type="component" value="Unassembled WGS sequence"/>
</dbReference>
<evidence type="ECO:0000256" key="2">
    <source>
        <dbReference type="ARBA" id="ARBA00023186"/>
    </source>
</evidence>
<comment type="subunit">
    <text evidence="4">Component of the 20S proteasome chaperone.</text>
</comment>
<evidence type="ECO:0000256" key="4">
    <source>
        <dbReference type="PIRNR" id="PIRNR010044"/>
    </source>
</evidence>
<keyword evidence="2 4" id="KW-0143">Chaperone</keyword>
<sequence>MGEGEILILPAVSSGNIAQLATDLFIHTLKAQYVESLDDRYLYPFVGPQDRVEGETPREAISTPADVYKAPGYTIVQLRSPTIPGFRQRFVSETLLPFIEANKFKQVVILGSSNAALRPQHPGQAPVQLFSESLADQLSGLSLNSESPVHPTPKELPESGIVLDILKNISSSLAIVAFAYEGDNFGDAENLATQAAQVLNLPPQTWVRPISWKRAYGKDVPLGIEEGLYS</sequence>
<dbReference type="OrthoDB" id="10260712at2759"/>
<comment type="function">
    <text evidence="4">Involved in 20S proteasome assembly.</text>
</comment>
<accession>A0A642UU74</accession>
<dbReference type="PIRSF" id="PIRSF010044">
    <property type="entry name" value="UCP010044"/>
    <property type="match status" value="1"/>
</dbReference>
<dbReference type="PANTHER" id="PTHR12970">
    <property type="entry name" value="PROTEASOME ASSEMBLY CHAPERONE 2"/>
    <property type="match status" value="1"/>
</dbReference>
<dbReference type="EMBL" id="SWFS01000415">
    <property type="protein sequence ID" value="KAA8905451.1"/>
    <property type="molecule type" value="Genomic_DNA"/>
</dbReference>
<dbReference type="GO" id="GO:0043248">
    <property type="term" value="P:proteasome assembly"/>
    <property type="evidence" value="ECO:0007669"/>
    <property type="project" value="TreeGrafter"/>
</dbReference>
<evidence type="ECO:0000313" key="6">
    <source>
        <dbReference type="Proteomes" id="UP000761534"/>
    </source>
</evidence>
<comment type="caution">
    <text evidence="5">The sequence shown here is derived from an EMBL/GenBank/DDBJ whole genome shotgun (WGS) entry which is preliminary data.</text>
</comment>
<dbReference type="InterPro" id="IPR038389">
    <property type="entry name" value="PSMG2_sf"/>
</dbReference>
<dbReference type="SUPFAM" id="SSF159659">
    <property type="entry name" value="Cgl1923-like"/>
    <property type="match status" value="1"/>
</dbReference>
<dbReference type="GO" id="GO:0005634">
    <property type="term" value="C:nucleus"/>
    <property type="evidence" value="ECO:0007669"/>
    <property type="project" value="TreeGrafter"/>
</dbReference>
<dbReference type="Gene3D" id="3.40.50.10900">
    <property type="entry name" value="PAC-like subunit"/>
    <property type="match status" value="1"/>
</dbReference>
<organism evidence="5 6">
    <name type="scientific">Trichomonascus ciferrii</name>
    <dbReference type="NCBI Taxonomy" id="44093"/>
    <lineage>
        <taxon>Eukaryota</taxon>
        <taxon>Fungi</taxon>
        <taxon>Dikarya</taxon>
        <taxon>Ascomycota</taxon>
        <taxon>Saccharomycotina</taxon>
        <taxon>Dipodascomycetes</taxon>
        <taxon>Dipodascales</taxon>
        <taxon>Trichomonascaceae</taxon>
        <taxon>Trichomonascus</taxon>
        <taxon>Trichomonascus ciferrii complex</taxon>
    </lineage>
</organism>
<protein>
    <recommendedName>
        <fullName evidence="1 4">Proteasome assembly chaperone 2</fullName>
    </recommendedName>
</protein>
<evidence type="ECO:0000256" key="1">
    <source>
        <dbReference type="ARBA" id="ARBA00019186"/>
    </source>
</evidence>
<dbReference type="GO" id="GO:0005829">
    <property type="term" value="C:cytosol"/>
    <property type="evidence" value="ECO:0007669"/>
    <property type="project" value="TreeGrafter"/>
</dbReference>
<evidence type="ECO:0000256" key="3">
    <source>
        <dbReference type="ARBA" id="ARBA00025745"/>
    </source>
</evidence>
<comment type="similarity">
    <text evidence="3 4">Belongs to the PSMG2 family.</text>
</comment>
<keyword evidence="6" id="KW-1185">Reference proteome</keyword>
<dbReference type="AlphaFoldDB" id="A0A642UU74"/>
<proteinExistence type="inferred from homology"/>
<dbReference type="Pfam" id="PF09754">
    <property type="entry name" value="PAC2"/>
    <property type="match status" value="1"/>
</dbReference>
<dbReference type="VEuPathDB" id="FungiDB:TRICI_005297"/>
<dbReference type="InterPro" id="IPR019151">
    <property type="entry name" value="Proteasome_assmbl_chaperone_2"/>
</dbReference>
<dbReference type="PANTHER" id="PTHR12970:SF1">
    <property type="entry name" value="PROTEASOME ASSEMBLY CHAPERONE 2"/>
    <property type="match status" value="1"/>
</dbReference>
<evidence type="ECO:0000313" key="5">
    <source>
        <dbReference type="EMBL" id="KAA8905451.1"/>
    </source>
</evidence>
<gene>
    <name evidence="5" type="ORF">TRICI_005297</name>
</gene>
<reference evidence="5" key="1">
    <citation type="journal article" date="2019" name="G3 (Bethesda)">
        <title>Genome Assemblies of Two Rare Opportunistic Yeast Pathogens: Diutina rugosa (syn. Candida rugosa) and Trichomonascus ciferrii (syn. Candida ciferrii).</title>
        <authorList>
            <person name="Mixao V."/>
            <person name="Saus E."/>
            <person name="Hansen A.P."/>
            <person name="Lass-Florl C."/>
            <person name="Gabaldon T."/>
        </authorList>
    </citation>
    <scope>NUCLEOTIDE SEQUENCE</scope>
    <source>
        <strain evidence="5">CBS 4856</strain>
    </source>
</reference>
<dbReference type="InterPro" id="IPR016562">
    <property type="entry name" value="Proteasome_assmbl_chp_2_euk"/>
</dbReference>